<dbReference type="EMBL" id="CP067977">
    <property type="protein sequence ID" value="QQQ18111.1"/>
    <property type="molecule type" value="Genomic_DNA"/>
</dbReference>
<dbReference type="Proteomes" id="UP000595448">
    <property type="component" value="Chromosome"/>
</dbReference>
<organism evidence="1 2">
    <name type="scientific">Brevundimonas vitisensis</name>
    <dbReference type="NCBI Taxonomy" id="2800818"/>
    <lineage>
        <taxon>Bacteria</taxon>
        <taxon>Pseudomonadati</taxon>
        <taxon>Pseudomonadota</taxon>
        <taxon>Alphaproteobacteria</taxon>
        <taxon>Caulobacterales</taxon>
        <taxon>Caulobacteraceae</taxon>
        <taxon>Brevundimonas</taxon>
    </lineage>
</organism>
<dbReference type="InterPro" id="IPR003749">
    <property type="entry name" value="ThiS/MoaD-like"/>
</dbReference>
<evidence type="ECO:0000313" key="2">
    <source>
        <dbReference type="Proteomes" id="UP000595448"/>
    </source>
</evidence>
<sequence>MPQVRLFGTIGDAAGWSEKTVPGETLGALKAMIAADDPQLSALLSDASTLVILNHALIPASLRGEDRPLDIQDEIAFGSPVGGG</sequence>
<protein>
    <submittedName>
        <fullName evidence="1">MoaD/ThiS family protein</fullName>
    </submittedName>
</protein>
<dbReference type="Pfam" id="PF02597">
    <property type="entry name" value="ThiS"/>
    <property type="match status" value="1"/>
</dbReference>
<proteinExistence type="predicted"/>
<reference evidence="1 2" key="1">
    <citation type="submission" date="2021-01" db="EMBL/GenBank/DDBJ databases">
        <title>Brevundimonas vitis sp. nov., an bacterium isolated from grape (Vitis vinifera).</title>
        <authorList>
            <person name="Jiang L."/>
            <person name="Lee J."/>
        </authorList>
    </citation>
    <scope>NUCLEOTIDE SEQUENCE [LARGE SCALE GENOMIC DNA]</scope>
    <source>
        <strain evidence="1 2">GRTSA-9</strain>
    </source>
</reference>
<evidence type="ECO:0000313" key="1">
    <source>
        <dbReference type="EMBL" id="QQQ18111.1"/>
    </source>
</evidence>
<gene>
    <name evidence="1" type="ORF">JIP62_12460</name>
</gene>
<dbReference type="Gene3D" id="3.10.20.30">
    <property type="match status" value="1"/>
</dbReference>
<name>A0ABX7BLK0_9CAUL</name>
<dbReference type="RefSeq" id="WP_201102486.1">
    <property type="nucleotide sequence ID" value="NZ_CP067977.1"/>
</dbReference>
<dbReference type="InterPro" id="IPR016155">
    <property type="entry name" value="Mopterin_synth/thiamin_S_b"/>
</dbReference>
<accession>A0ABX7BLK0</accession>
<keyword evidence="2" id="KW-1185">Reference proteome</keyword>
<dbReference type="InterPro" id="IPR012675">
    <property type="entry name" value="Beta-grasp_dom_sf"/>
</dbReference>
<dbReference type="SUPFAM" id="SSF54285">
    <property type="entry name" value="MoaD/ThiS"/>
    <property type="match status" value="1"/>
</dbReference>